<name>A0ABV8NVS2_9BURK</name>
<evidence type="ECO:0000313" key="1">
    <source>
        <dbReference type="EMBL" id="MFC4201064.1"/>
    </source>
</evidence>
<keyword evidence="2" id="KW-1185">Reference proteome</keyword>
<dbReference type="Proteomes" id="UP001595848">
    <property type="component" value="Unassembled WGS sequence"/>
</dbReference>
<reference evidence="2" key="1">
    <citation type="journal article" date="2019" name="Int. J. Syst. Evol. Microbiol.">
        <title>The Global Catalogue of Microorganisms (GCM) 10K type strain sequencing project: providing services to taxonomists for standard genome sequencing and annotation.</title>
        <authorList>
            <consortium name="The Broad Institute Genomics Platform"/>
            <consortium name="The Broad Institute Genome Sequencing Center for Infectious Disease"/>
            <person name="Wu L."/>
            <person name="Ma J."/>
        </authorList>
    </citation>
    <scope>NUCLEOTIDE SEQUENCE [LARGE SCALE GENOMIC DNA]</scope>
    <source>
        <strain evidence="2">LMG 24813</strain>
    </source>
</reference>
<sequence length="92" mass="10796">MWKSHFDPKKSELNAQRRGLPFLMAEEFDFDSALYRIDDRHDYGETRIRAIGMIGARLHVMVYTETAYGIRVISLRKANLREVKYYEQAAAP</sequence>
<proteinExistence type="predicted"/>
<dbReference type="InterPro" id="IPR007460">
    <property type="entry name" value="BrnT_toxin"/>
</dbReference>
<dbReference type="EMBL" id="JBHSBV010000003">
    <property type="protein sequence ID" value="MFC4201064.1"/>
    <property type="molecule type" value="Genomic_DNA"/>
</dbReference>
<comment type="caution">
    <text evidence="1">The sequence shown here is derived from an EMBL/GenBank/DDBJ whole genome shotgun (WGS) entry which is preliminary data.</text>
</comment>
<protein>
    <submittedName>
        <fullName evidence="1">BrnT family toxin</fullName>
    </submittedName>
</protein>
<dbReference type="RefSeq" id="WP_217963811.1">
    <property type="nucleotide sequence ID" value="NZ_JAHTBN010000002.1"/>
</dbReference>
<evidence type="ECO:0000313" key="2">
    <source>
        <dbReference type="Proteomes" id="UP001595848"/>
    </source>
</evidence>
<dbReference type="Pfam" id="PF04365">
    <property type="entry name" value="BrnT_toxin"/>
    <property type="match status" value="1"/>
</dbReference>
<accession>A0ABV8NVS2</accession>
<organism evidence="1 2">
    <name type="scientific">Candidimonas humi</name>
    <dbReference type="NCBI Taxonomy" id="683355"/>
    <lineage>
        <taxon>Bacteria</taxon>
        <taxon>Pseudomonadati</taxon>
        <taxon>Pseudomonadota</taxon>
        <taxon>Betaproteobacteria</taxon>
        <taxon>Burkholderiales</taxon>
        <taxon>Alcaligenaceae</taxon>
        <taxon>Candidimonas</taxon>
    </lineage>
</organism>
<gene>
    <name evidence="1" type="ORF">ACFOY1_08870</name>
</gene>